<feature type="compositionally biased region" description="Low complexity" evidence="5">
    <location>
        <begin position="43"/>
        <end position="63"/>
    </location>
</feature>
<evidence type="ECO:0000259" key="6">
    <source>
        <dbReference type="Pfam" id="PF11919"/>
    </source>
</evidence>
<dbReference type="PANTHER" id="PTHR32170:SF3">
    <property type="entry name" value="PROTEASOME ACTIVATOR COMPLEX SUBUNIT 4"/>
    <property type="match status" value="1"/>
</dbReference>
<dbReference type="GO" id="GO:0000502">
    <property type="term" value="C:proteasome complex"/>
    <property type="evidence" value="ECO:0007669"/>
    <property type="project" value="UniProtKB-KW"/>
</dbReference>
<feature type="domain" description="Proteasome activator Blm10 N-terminal" evidence="8">
    <location>
        <begin position="77"/>
        <end position="154"/>
    </location>
</feature>
<name>A0A1X7QYS9_9SACH</name>
<dbReference type="InterPro" id="IPR021843">
    <property type="entry name" value="PSME4_C"/>
</dbReference>
<feature type="domain" description="Proteasome activator complex subunit 4 C-terminal" evidence="6">
    <location>
        <begin position="2051"/>
        <end position="2138"/>
    </location>
</feature>
<evidence type="ECO:0000256" key="3">
    <source>
        <dbReference type="ARBA" id="ARBA00022763"/>
    </source>
</evidence>
<feature type="domain" description="Proteasome activator Blm10 middle HEAT repeats region" evidence="7">
    <location>
        <begin position="503"/>
        <end position="1019"/>
    </location>
</feature>
<sequence length="2138" mass="246613">MSHEDLQAPIPIKRNKVMSHLNLRELAIKRSSDERQARTPNIRSPETPSLLSRSPLRARSATPTRWQSPSEFRTDMIINDRMKHYNLDYPEDLDTYKKALFDPESKWFSRNVKPKFRPSENLPYKIETHQEQAKYLCHVLVNLYIAISSLDIEGSIAISNKDLGELKSQIDDLALKTDMFRIAREDTPAGYESFDDEELYNENDYINAMGPDAHSRGKITTKSSSIINVNHWTNELQNCLTFDIPLTLRKSLATVYYYLVLVKGQKVARDLHIQTFEILVDTLDEGEDFTALLKKSDLVLDHTPLFKFFCSFLPYPDADYTRYDLSSKEDSKLFKSLLRLAIHSRPFFDEQDVSIVKESMNVLLSSFSPATLSTILPIIASYIPCHYHKQSSVIDYFPFCFSLWTSVNANVVVDTNLFDFVGHVAEDVHSKLLLRSDFFLNESGIKLEKFGIFTDDQMTFLFNRLQGHLRTNAQVFSYSKMLRPFIYSIMSDKKQNYAFFDKLGSLMRSLETYIYPSNMGVWTKPIAKFIHTFIKMYHARVQLEKRTAIKDASHRCLTVECHSKIINLFLNTLRIGAQNKNVDVANYYISCFAYLLDLESTNRHLIFDRVLEDMYDALSGEYIEAKHRIFSAFKQFTRVVRFMTVDKLYRVHITNILTMLIDKIDSNDLILTGSIINIVVSIVSFTPFKSLVGKDEYLEFQSDTIPFVQQHYMYFKENKKESFVFDNDLLERSFRASTTEFKNIIFKYIDKLYQLVDDELTDNFVVKLNQTTLMLIEALDEQHLDYFADIFIKQFWDNEAFKSESPYYVLISTPMACLIRRKPSLINSVLEMLMINMKEQVERGGGSVRDATLQGRDIKLALYLITFNEVLRFSYDALVPYKGKLKEFIEYLIENISNPVLDSLTTVTIHNILSSLTSTEIIGQEMFSETCSIPDEERWGGLQFDSRKFDQENLNFRWHIPAEEEIETTFDLFQWSTDLAIEKIEQTMAIRPITTKTNDYLQKFMLLLGYGLSGSSLLFDANFNKNIHSSKVGDQSSYREKLLLLKYVREKKYDTQDINIDIEQINLGKQDDESSSEYGDNTSISDTKSDIVVVNDDIPDELYAVEDGMSEVPSAICTPVPGQAVPNSSLNSDLSFRDLDIYKCNYYFGSTVEENFENPLYFEFHKIRSKIGLFYHKLYGHFNENFENSTTTYEVLLHGMSTWFMDLGHGSFYTDTASTIIDVEFIENLQSLSHLDQPFTRVCLSAKVNGYHQDRVIMHSTNRYPSKLEVQLLRDLVNLSMSVYPDIQRGAQGCLVECMKQLIGSYSIVSKQVTEALKESLEAHSNKKVDACLKVCRSKKILSKMIKDYKSLGKFISLILDCCNISEFDIDVHADSILTDIMFGIKIPPSVCLYDKRMYEAITPPDPSVNLQVEAVKKAKENKRKVYLELLAKLNSDIVKRLDGNQFGWKTQVFLIRFITKIQSDLEIPIDSESLRVIFVQSYSNHPKLIHLVLKSLLSISNKILSLSDYNHVINNSIDDSFDPATVMEISTVGDDFKNRFLMEMNNFTDPQYYIDSKVYQGWLCWGKNMKVITSKKFEINLTEEEEIVFKTFGSLVTREYLETIITALIKDNETRVVFSSSEVSYFVVIIIMISKGFTSLTFNDLCEMCKSFYVVTDKASMIISVEIIGAMMYSTKYIAKDRMKIQEIFLEEFLSKCINEELNQDAFDIWSTLCWWLPCVIDVRRSPSFVNHFATLGSWLNADSDRVNDQCSRLMMLRNVLTSLEYRSFEIQPILEGLIFDHPYVKVREATARLFTTLIQNDCYPSMKDSKTLLLANYSEGSLGLPLKQISERMDKVIKLNFKNIAQEYLKVISLSSQEIIKTRYFYLSSFMFYWIREMVKGPNRILLIPYVTNYVVPFLRVLLGQKDVCKLGGIDPGRVVLSLGSMAIRKDYIGDLISLLSNSDSTQAEQAPSTSSYQIRVQLIFLEFLLSNLLLQLTEDDKNHIYDFILLQLHNPTYMEVRVQAAAVLSDIVHNMGATERVQTLCNTFDKVLQKYTWQEKKNLSKTNIEAHASLLGLGAIINAFPYIFPLPSWIPAQLSVVSSWARTNGMCGTAAKDTINKFKKVRADTWKFDRTSFTSDELEDLEGVLWRSYYA</sequence>
<keyword evidence="10" id="KW-1185">Reference proteome</keyword>
<evidence type="ECO:0000256" key="5">
    <source>
        <dbReference type="SAM" id="MobiDB-lite"/>
    </source>
</evidence>
<dbReference type="GO" id="GO:0005829">
    <property type="term" value="C:cytosol"/>
    <property type="evidence" value="ECO:0007669"/>
    <property type="project" value="TreeGrafter"/>
</dbReference>
<gene>
    <name evidence="9" type="ORF">KASA_0Q10263G</name>
</gene>
<dbReference type="PANTHER" id="PTHR32170">
    <property type="entry name" value="PROTEASOME ACTIVATOR COMPLEX SUBUNIT 4"/>
    <property type="match status" value="1"/>
</dbReference>
<reference evidence="9 10" key="1">
    <citation type="submission" date="2017-04" db="EMBL/GenBank/DDBJ databases">
        <authorList>
            <person name="Afonso C.L."/>
            <person name="Miller P.J."/>
            <person name="Scott M.A."/>
            <person name="Spackman E."/>
            <person name="Goraichik I."/>
            <person name="Dimitrov K.M."/>
            <person name="Suarez D.L."/>
            <person name="Swayne D.E."/>
        </authorList>
    </citation>
    <scope>NUCLEOTIDE SEQUENCE [LARGE SCALE GENOMIC DNA]</scope>
</reference>
<dbReference type="Pfam" id="PF16507">
    <property type="entry name" value="HEAT_PSME4_mid"/>
    <property type="match status" value="1"/>
</dbReference>
<dbReference type="Pfam" id="PF11919">
    <property type="entry name" value="PSME4_C"/>
    <property type="match status" value="1"/>
</dbReference>
<keyword evidence="3" id="KW-0227">DNA damage</keyword>
<accession>A0A1X7QYS9</accession>
<evidence type="ECO:0000256" key="1">
    <source>
        <dbReference type="ARBA" id="ARBA00005739"/>
    </source>
</evidence>
<dbReference type="InterPro" id="IPR032430">
    <property type="entry name" value="Blm10_mid"/>
</dbReference>
<evidence type="ECO:0000313" key="10">
    <source>
        <dbReference type="Proteomes" id="UP000196158"/>
    </source>
</evidence>
<evidence type="ECO:0000256" key="2">
    <source>
        <dbReference type="ARBA" id="ARBA00022737"/>
    </source>
</evidence>
<protein>
    <submittedName>
        <fullName evidence="9">Similar to Saccharomyces cerevisiae YFL007W BLM10 Proteasome activator subunit</fullName>
    </submittedName>
</protein>
<dbReference type="InterPro" id="IPR032372">
    <property type="entry name" value="Blm10_N"/>
</dbReference>
<keyword evidence="4" id="KW-0234">DNA repair</keyword>
<evidence type="ECO:0000259" key="7">
    <source>
        <dbReference type="Pfam" id="PF16507"/>
    </source>
</evidence>
<dbReference type="GO" id="GO:0006281">
    <property type="term" value="P:DNA repair"/>
    <property type="evidence" value="ECO:0007669"/>
    <property type="project" value="UniProtKB-KW"/>
</dbReference>
<dbReference type="EMBL" id="FXLY01000002">
    <property type="protein sequence ID" value="SMN18531.1"/>
    <property type="molecule type" value="Genomic_DNA"/>
</dbReference>
<dbReference type="GO" id="GO:0005634">
    <property type="term" value="C:nucleus"/>
    <property type="evidence" value="ECO:0007669"/>
    <property type="project" value="TreeGrafter"/>
</dbReference>
<evidence type="ECO:0000313" key="9">
    <source>
        <dbReference type="EMBL" id="SMN18531.1"/>
    </source>
</evidence>
<organism evidence="9 10">
    <name type="scientific">Maudiozyma saulgeensis</name>
    <dbReference type="NCBI Taxonomy" id="1789683"/>
    <lineage>
        <taxon>Eukaryota</taxon>
        <taxon>Fungi</taxon>
        <taxon>Dikarya</taxon>
        <taxon>Ascomycota</taxon>
        <taxon>Saccharomycotina</taxon>
        <taxon>Saccharomycetes</taxon>
        <taxon>Saccharomycetales</taxon>
        <taxon>Saccharomycetaceae</taxon>
        <taxon>Maudiozyma</taxon>
    </lineage>
</organism>
<dbReference type="Pfam" id="PF16547">
    <property type="entry name" value="BLM10_N"/>
    <property type="match status" value="1"/>
</dbReference>
<dbReference type="SUPFAM" id="SSF48371">
    <property type="entry name" value="ARM repeat"/>
    <property type="match status" value="1"/>
</dbReference>
<dbReference type="GO" id="GO:0070628">
    <property type="term" value="F:proteasome binding"/>
    <property type="evidence" value="ECO:0007669"/>
    <property type="project" value="InterPro"/>
</dbReference>
<dbReference type="STRING" id="1789683.A0A1X7QYS9"/>
<evidence type="ECO:0000256" key="4">
    <source>
        <dbReference type="ARBA" id="ARBA00023204"/>
    </source>
</evidence>
<dbReference type="GO" id="GO:0016504">
    <property type="term" value="F:peptidase activator activity"/>
    <property type="evidence" value="ECO:0007669"/>
    <property type="project" value="InterPro"/>
</dbReference>
<proteinExistence type="inferred from homology"/>
<comment type="similarity">
    <text evidence="1">Belongs to the BLM10 family.</text>
</comment>
<dbReference type="InterPro" id="IPR016024">
    <property type="entry name" value="ARM-type_fold"/>
</dbReference>
<dbReference type="Proteomes" id="UP000196158">
    <property type="component" value="Unassembled WGS sequence"/>
</dbReference>
<keyword evidence="2" id="KW-0677">Repeat</keyword>
<dbReference type="OrthoDB" id="17907at2759"/>
<evidence type="ECO:0000259" key="8">
    <source>
        <dbReference type="Pfam" id="PF16547"/>
    </source>
</evidence>
<feature type="region of interest" description="Disordered" evidence="5">
    <location>
        <begin position="28"/>
        <end position="65"/>
    </location>
</feature>
<dbReference type="Gene3D" id="1.10.287.2210">
    <property type="match status" value="1"/>
</dbReference>
<dbReference type="GO" id="GO:0010499">
    <property type="term" value="P:proteasomal ubiquitin-independent protein catabolic process"/>
    <property type="evidence" value="ECO:0007669"/>
    <property type="project" value="TreeGrafter"/>
</dbReference>
<feature type="compositionally biased region" description="Basic and acidic residues" evidence="5">
    <location>
        <begin position="28"/>
        <end position="37"/>
    </location>
</feature>
<dbReference type="InterPro" id="IPR035309">
    <property type="entry name" value="PSME4"/>
</dbReference>
<keyword evidence="9" id="KW-0647">Proteasome</keyword>